<feature type="transmembrane region" description="Helical" evidence="7">
    <location>
        <begin position="140"/>
        <end position="161"/>
    </location>
</feature>
<dbReference type="SUPFAM" id="SSF103473">
    <property type="entry name" value="MFS general substrate transporter"/>
    <property type="match status" value="1"/>
</dbReference>
<dbReference type="PANTHER" id="PTHR23511">
    <property type="entry name" value="SYNAPTIC VESICLE GLYCOPROTEIN 2"/>
    <property type="match status" value="1"/>
</dbReference>
<dbReference type="OrthoDB" id="4139357at2759"/>
<name>A0A2R5G9C6_9STRA</name>
<dbReference type="EMBL" id="BEYU01000020">
    <property type="protein sequence ID" value="GBG26378.1"/>
    <property type="molecule type" value="Genomic_DNA"/>
</dbReference>
<evidence type="ECO:0000313" key="9">
    <source>
        <dbReference type="EMBL" id="GBG26378.1"/>
    </source>
</evidence>
<evidence type="ECO:0000256" key="3">
    <source>
        <dbReference type="ARBA" id="ARBA00022692"/>
    </source>
</evidence>
<dbReference type="InParanoid" id="A0A2R5G9C6"/>
<feature type="transmembrane region" description="Helical" evidence="7">
    <location>
        <begin position="510"/>
        <end position="536"/>
    </location>
</feature>
<keyword evidence="10" id="KW-1185">Reference proteome</keyword>
<accession>A0A2R5G9C6</accession>
<keyword evidence="4 7" id="KW-1133">Transmembrane helix</keyword>
<evidence type="ECO:0000256" key="1">
    <source>
        <dbReference type="ARBA" id="ARBA00004141"/>
    </source>
</evidence>
<dbReference type="PROSITE" id="PS50850">
    <property type="entry name" value="MFS"/>
    <property type="match status" value="1"/>
</dbReference>
<dbReference type="InterPro" id="IPR005829">
    <property type="entry name" value="Sugar_transporter_CS"/>
</dbReference>
<feature type="transmembrane region" description="Helical" evidence="7">
    <location>
        <begin position="228"/>
        <end position="249"/>
    </location>
</feature>
<keyword evidence="3 7" id="KW-0812">Transmembrane</keyword>
<reference evidence="9 10" key="1">
    <citation type="submission" date="2017-12" db="EMBL/GenBank/DDBJ databases">
        <title>Sequencing, de novo assembly and annotation of complete genome of a new Thraustochytrid species, strain FCC1311.</title>
        <authorList>
            <person name="Sedici K."/>
            <person name="Godart F."/>
            <person name="Aiese Cigliano R."/>
            <person name="Sanseverino W."/>
            <person name="Barakat M."/>
            <person name="Ortet P."/>
            <person name="Marechal E."/>
            <person name="Cagnac O."/>
            <person name="Amato A."/>
        </authorList>
    </citation>
    <scope>NUCLEOTIDE SEQUENCE [LARGE SCALE GENOMIC DNA]</scope>
</reference>
<keyword evidence="2" id="KW-0813">Transport</keyword>
<comment type="subcellular location">
    <subcellularLocation>
        <location evidence="1">Membrane</location>
        <topology evidence="1">Multi-pass membrane protein</topology>
    </subcellularLocation>
</comment>
<dbReference type="PROSITE" id="PS00217">
    <property type="entry name" value="SUGAR_TRANSPORT_2"/>
    <property type="match status" value="1"/>
</dbReference>
<feature type="transmembrane region" description="Helical" evidence="7">
    <location>
        <begin position="105"/>
        <end position="128"/>
    </location>
</feature>
<evidence type="ECO:0000256" key="2">
    <source>
        <dbReference type="ARBA" id="ARBA00022448"/>
    </source>
</evidence>
<sequence>MPTTQYGARPSGSSGASSNASLRNARGDMADAKTSSWDAEASRGLLLPDGTRRRDEEETKSAGLDADAARGDGVGLVSNDAERFRLLDRAIEEVGGGPFQHMMMAVAAVGFFVESAEMAIVGLLYPVFVQEWAVKETELAIIKSLTSLGMVLGCLASGSLADVYGRKTVYFWSLFLSVAFGFASSWAEGVTSFAVLRLFVGIGYGGVSVTAIPLLLEVSPAVSRGRYTAIKGYAWCLGSTVIIVLSWALMDRCGWRWLVRAAAVAGVPALYVLHSRAPESMRFSIMHGRFRDAIDSFRVLARMNGSTVPSFLTESNLRGRGGQASVGNCDKSARTKTWAQGWRSGMKQYVAKMSDPRTRTTLFPLLWLWALNSAGMTILGFLPFQLKKHLGGDDTHFQVAFVSMLGEWIGSTVVAFFAFKLRRVSEIRLGEVLTGVAVVAVGTVGREPVAIFALLVALRVGMAISKHGMFTYTPEVMPTEVRVQAFGVCQFVARVVPVFSPYLLTYLDTAASFPVTAAVHGLFFCLAAATTLALTVETANLPLVERDFSAAQSEAETSPILPLAVARQATMDAT</sequence>
<feature type="domain" description="Major facilitator superfamily (MFS) profile" evidence="8">
    <location>
        <begin position="103"/>
        <end position="545"/>
    </location>
</feature>
<feature type="transmembrane region" description="Helical" evidence="7">
    <location>
        <begin position="362"/>
        <end position="384"/>
    </location>
</feature>
<evidence type="ECO:0000256" key="7">
    <source>
        <dbReference type="SAM" id="Phobius"/>
    </source>
</evidence>
<evidence type="ECO:0000259" key="8">
    <source>
        <dbReference type="PROSITE" id="PS50850"/>
    </source>
</evidence>
<feature type="transmembrane region" description="Helical" evidence="7">
    <location>
        <begin position="429"/>
        <end position="445"/>
    </location>
</feature>
<gene>
    <name evidence="9" type="ORF">FCC1311_025992</name>
</gene>
<comment type="caution">
    <text evidence="9">The sequence shown here is derived from an EMBL/GenBank/DDBJ whole genome shotgun (WGS) entry which is preliminary data.</text>
</comment>
<feature type="transmembrane region" description="Helical" evidence="7">
    <location>
        <begin position="255"/>
        <end position="273"/>
    </location>
</feature>
<feature type="transmembrane region" description="Helical" evidence="7">
    <location>
        <begin position="193"/>
        <end position="216"/>
    </location>
</feature>
<keyword evidence="5 7" id="KW-0472">Membrane</keyword>
<feature type="transmembrane region" description="Helical" evidence="7">
    <location>
        <begin position="168"/>
        <end position="187"/>
    </location>
</feature>
<dbReference type="InterPro" id="IPR020846">
    <property type="entry name" value="MFS_dom"/>
</dbReference>
<evidence type="ECO:0000256" key="6">
    <source>
        <dbReference type="SAM" id="MobiDB-lite"/>
    </source>
</evidence>
<evidence type="ECO:0000256" key="5">
    <source>
        <dbReference type="ARBA" id="ARBA00023136"/>
    </source>
</evidence>
<dbReference type="PANTHER" id="PTHR23511:SF34">
    <property type="entry name" value="SYNAPTIC VESICLE GLYCOPROTEIN 2"/>
    <property type="match status" value="1"/>
</dbReference>
<dbReference type="InterPro" id="IPR036259">
    <property type="entry name" value="MFS_trans_sf"/>
</dbReference>
<feature type="transmembrane region" description="Helical" evidence="7">
    <location>
        <begin position="396"/>
        <end position="417"/>
    </location>
</feature>
<protein>
    <submittedName>
        <fullName evidence="9">Solute carrier family 22 member 22</fullName>
    </submittedName>
</protein>
<dbReference type="Gene3D" id="1.20.1250.20">
    <property type="entry name" value="MFS general substrate transporter like domains"/>
    <property type="match status" value="1"/>
</dbReference>
<feature type="region of interest" description="Disordered" evidence="6">
    <location>
        <begin position="1"/>
        <end position="67"/>
    </location>
</feature>
<dbReference type="InterPro" id="IPR011701">
    <property type="entry name" value="MFS"/>
</dbReference>
<dbReference type="Proteomes" id="UP000241890">
    <property type="component" value="Unassembled WGS sequence"/>
</dbReference>
<evidence type="ECO:0000313" key="10">
    <source>
        <dbReference type="Proteomes" id="UP000241890"/>
    </source>
</evidence>
<dbReference type="Pfam" id="PF07690">
    <property type="entry name" value="MFS_1"/>
    <property type="match status" value="1"/>
</dbReference>
<dbReference type="GO" id="GO:0016020">
    <property type="term" value="C:membrane"/>
    <property type="evidence" value="ECO:0007669"/>
    <property type="project" value="UniProtKB-SubCell"/>
</dbReference>
<evidence type="ECO:0000256" key="4">
    <source>
        <dbReference type="ARBA" id="ARBA00022989"/>
    </source>
</evidence>
<dbReference type="AlphaFoldDB" id="A0A2R5G9C6"/>
<feature type="compositionally biased region" description="Basic and acidic residues" evidence="6">
    <location>
        <begin position="50"/>
        <end position="60"/>
    </location>
</feature>
<dbReference type="GO" id="GO:0022857">
    <property type="term" value="F:transmembrane transporter activity"/>
    <property type="evidence" value="ECO:0007669"/>
    <property type="project" value="InterPro"/>
</dbReference>
<organism evidence="9 10">
    <name type="scientific">Hondaea fermentalgiana</name>
    <dbReference type="NCBI Taxonomy" id="2315210"/>
    <lineage>
        <taxon>Eukaryota</taxon>
        <taxon>Sar</taxon>
        <taxon>Stramenopiles</taxon>
        <taxon>Bigyra</taxon>
        <taxon>Labyrinthulomycetes</taxon>
        <taxon>Thraustochytrida</taxon>
        <taxon>Thraustochytriidae</taxon>
        <taxon>Hondaea</taxon>
    </lineage>
</organism>
<proteinExistence type="predicted"/>
<feature type="compositionally biased region" description="Low complexity" evidence="6">
    <location>
        <begin position="7"/>
        <end position="24"/>
    </location>
</feature>